<proteinExistence type="predicted"/>
<keyword evidence="2" id="KW-1185">Reference proteome</keyword>
<dbReference type="RefSeq" id="WP_289725533.1">
    <property type="nucleotide sequence ID" value="NZ_JAUDUY010000006.1"/>
</dbReference>
<gene>
    <name evidence="1" type="ORF">QU605_11830</name>
</gene>
<dbReference type="Proteomes" id="UP001174839">
    <property type="component" value="Unassembled WGS sequence"/>
</dbReference>
<reference evidence="1" key="1">
    <citation type="submission" date="2023-06" db="EMBL/GenBank/DDBJ databases">
        <title>Robiginitalea aurantiacus sp. nov. and Algoriphagus sediminis sp. nov., isolated from coastal sediment.</title>
        <authorList>
            <person name="Zhou Z.Y."/>
            <person name="An J."/>
            <person name="Jia Y.W."/>
            <person name="Du Z.J."/>
        </authorList>
    </citation>
    <scope>NUCLEOTIDE SEQUENCE</scope>
    <source>
        <strain evidence="1">M39</strain>
    </source>
</reference>
<organism evidence="1 2">
    <name type="scientific">Robiginitalea aurantiaca</name>
    <dbReference type="NCBI Taxonomy" id="3056915"/>
    <lineage>
        <taxon>Bacteria</taxon>
        <taxon>Pseudomonadati</taxon>
        <taxon>Bacteroidota</taxon>
        <taxon>Flavobacteriia</taxon>
        <taxon>Flavobacteriales</taxon>
        <taxon>Flavobacteriaceae</taxon>
        <taxon>Robiginitalea</taxon>
    </lineage>
</organism>
<accession>A0ABT7WH30</accession>
<comment type="caution">
    <text evidence="1">The sequence shown here is derived from an EMBL/GenBank/DDBJ whole genome shotgun (WGS) entry which is preliminary data.</text>
</comment>
<evidence type="ECO:0000313" key="1">
    <source>
        <dbReference type="EMBL" id="MDM9632168.1"/>
    </source>
</evidence>
<protein>
    <submittedName>
        <fullName evidence="1">Uncharacterized protein</fullName>
    </submittedName>
</protein>
<name>A0ABT7WH30_9FLAO</name>
<sequence>MYLFLLQFEVPTNKLYEFNLALGRLVKWPVYALHRTGGDQHKEKFEILREWDNSDIMKAELESQAFENLNGMIKVLGEITQSKIFHVSEQKDLLLKHHN</sequence>
<dbReference type="EMBL" id="JAUDUY010000006">
    <property type="protein sequence ID" value="MDM9632168.1"/>
    <property type="molecule type" value="Genomic_DNA"/>
</dbReference>
<evidence type="ECO:0000313" key="2">
    <source>
        <dbReference type="Proteomes" id="UP001174839"/>
    </source>
</evidence>